<dbReference type="Proteomes" id="UP000249239">
    <property type="component" value="Unassembled WGS sequence"/>
</dbReference>
<evidence type="ECO:0000313" key="1">
    <source>
        <dbReference type="EMBL" id="PZX17217.1"/>
    </source>
</evidence>
<keyword evidence="2" id="KW-1185">Reference proteome</keyword>
<organism evidence="1 2">
    <name type="scientific">Breznakibacter xylanolyticus</name>
    <dbReference type="NCBI Taxonomy" id="990"/>
    <lineage>
        <taxon>Bacteria</taxon>
        <taxon>Pseudomonadati</taxon>
        <taxon>Bacteroidota</taxon>
        <taxon>Bacteroidia</taxon>
        <taxon>Marinilabiliales</taxon>
        <taxon>Marinilabiliaceae</taxon>
        <taxon>Breznakibacter</taxon>
    </lineage>
</organism>
<dbReference type="RefSeq" id="WP_111445217.1">
    <property type="nucleotide sequence ID" value="NZ_QKZK01000010.1"/>
</dbReference>
<dbReference type="AlphaFoldDB" id="A0A2W7NGA9"/>
<gene>
    <name evidence="1" type="ORF">LX69_01532</name>
</gene>
<name>A0A2W7NGA9_9BACT</name>
<proteinExistence type="predicted"/>
<dbReference type="EMBL" id="QKZK01000010">
    <property type="protein sequence ID" value="PZX17217.1"/>
    <property type="molecule type" value="Genomic_DNA"/>
</dbReference>
<reference evidence="1 2" key="1">
    <citation type="submission" date="2018-06" db="EMBL/GenBank/DDBJ databases">
        <title>Genomic Encyclopedia of Archaeal and Bacterial Type Strains, Phase II (KMG-II): from individual species to whole genera.</title>
        <authorList>
            <person name="Goeker M."/>
        </authorList>
    </citation>
    <scope>NUCLEOTIDE SEQUENCE [LARGE SCALE GENOMIC DNA]</scope>
    <source>
        <strain evidence="1 2">DSM 6779</strain>
    </source>
</reference>
<evidence type="ECO:0000313" key="2">
    <source>
        <dbReference type="Proteomes" id="UP000249239"/>
    </source>
</evidence>
<protein>
    <submittedName>
        <fullName evidence="1">Uncharacterized protein</fullName>
    </submittedName>
</protein>
<dbReference type="OrthoDB" id="792648at2"/>
<comment type="caution">
    <text evidence="1">The sequence shown here is derived from an EMBL/GenBank/DDBJ whole genome shotgun (WGS) entry which is preliminary data.</text>
</comment>
<accession>A0A2W7NGA9</accession>
<sequence length="65" mass="7359">MSLVIDVISATSLPVLIDGAQVTKVEQYMRDAIDTEDSVYDLMGRRVYHPQKGVVYIKDGQRIIF</sequence>